<evidence type="ECO:0000313" key="4">
    <source>
        <dbReference type="Proteomes" id="UP000268014"/>
    </source>
</evidence>
<dbReference type="PROSITE" id="PS00901">
    <property type="entry name" value="CYS_SYNTHASE"/>
    <property type="match status" value="1"/>
</dbReference>
<dbReference type="AlphaFoldDB" id="A0A0N4XBU9"/>
<reference evidence="5" key="1">
    <citation type="submission" date="2017-02" db="UniProtKB">
        <authorList>
            <consortium name="WormBaseParasite"/>
        </authorList>
    </citation>
    <scope>IDENTIFICATION</scope>
</reference>
<proteinExistence type="predicted"/>
<evidence type="ECO:0000256" key="1">
    <source>
        <dbReference type="ARBA" id="ARBA00001933"/>
    </source>
</evidence>
<dbReference type="Pfam" id="PF00291">
    <property type="entry name" value="PALP"/>
    <property type="match status" value="1"/>
</dbReference>
<dbReference type="SUPFAM" id="SSF53686">
    <property type="entry name" value="Tryptophan synthase beta subunit-like PLP-dependent enzymes"/>
    <property type="match status" value="1"/>
</dbReference>
<dbReference type="InterPro" id="IPR001926">
    <property type="entry name" value="TrpB-like_PALP"/>
</dbReference>
<dbReference type="WBParaSite" id="HPLM_0002184401-mRNA-1">
    <property type="protein sequence ID" value="HPLM_0002184401-mRNA-1"/>
    <property type="gene ID" value="HPLM_0002184401"/>
</dbReference>
<dbReference type="InterPro" id="IPR050214">
    <property type="entry name" value="Cys_Synth/Cystath_Beta-Synth"/>
</dbReference>
<protein>
    <submittedName>
        <fullName evidence="5">PALP domain-containing protein</fullName>
    </submittedName>
</protein>
<dbReference type="Proteomes" id="UP000268014">
    <property type="component" value="Unassembled WGS sequence"/>
</dbReference>
<dbReference type="PANTHER" id="PTHR10314">
    <property type="entry name" value="CYSTATHIONINE BETA-SYNTHASE"/>
    <property type="match status" value="1"/>
</dbReference>
<dbReference type="Gene3D" id="3.40.50.1100">
    <property type="match status" value="2"/>
</dbReference>
<evidence type="ECO:0000259" key="2">
    <source>
        <dbReference type="Pfam" id="PF00291"/>
    </source>
</evidence>
<dbReference type="EMBL" id="UZAF01024278">
    <property type="protein sequence ID" value="VDO92925.1"/>
    <property type="molecule type" value="Genomic_DNA"/>
</dbReference>
<keyword evidence="4" id="KW-1185">Reference proteome</keyword>
<evidence type="ECO:0000313" key="5">
    <source>
        <dbReference type="WBParaSite" id="HPLM_0002184401-mRNA-1"/>
    </source>
</evidence>
<comment type="cofactor">
    <cofactor evidence="1">
        <name>pyridoxal 5'-phosphate</name>
        <dbReference type="ChEBI" id="CHEBI:597326"/>
    </cofactor>
</comment>
<organism evidence="5">
    <name type="scientific">Haemonchus placei</name>
    <name type="common">Barber's pole worm</name>
    <dbReference type="NCBI Taxonomy" id="6290"/>
    <lineage>
        <taxon>Eukaryota</taxon>
        <taxon>Metazoa</taxon>
        <taxon>Ecdysozoa</taxon>
        <taxon>Nematoda</taxon>
        <taxon>Chromadorea</taxon>
        <taxon>Rhabditida</taxon>
        <taxon>Rhabditina</taxon>
        <taxon>Rhabditomorpha</taxon>
        <taxon>Strongyloidea</taxon>
        <taxon>Trichostrongylidae</taxon>
        <taxon>Haemonchus</taxon>
    </lineage>
</organism>
<sequence length="91" mass="9619">MSRDTMLLCGSDAIGNTPLLRLNHITKGLEATIAVKLEYMNPAGSVKDRIAFNMIEKAEAEGKIVPGKTVLIEPTSGNMGIALAYCAALKG</sequence>
<feature type="domain" description="Tryptophan synthase beta chain-like PALP" evidence="2">
    <location>
        <begin position="11"/>
        <end position="91"/>
    </location>
</feature>
<evidence type="ECO:0000313" key="3">
    <source>
        <dbReference type="EMBL" id="VDO92925.1"/>
    </source>
</evidence>
<dbReference type="GO" id="GO:0006535">
    <property type="term" value="P:cysteine biosynthetic process from serine"/>
    <property type="evidence" value="ECO:0007669"/>
    <property type="project" value="InterPro"/>
</dbReference>
<dbReference type="InterPro" id="IPR036052">
    <property type="entry name" value="TrpB-like_PALP_sf"/>
</dbReference>
<dbReference type="STRING" id="6290.A0A0N4XBU9"/>
<name>A0A0N4XBU9_HAEPC</name>
<reference evidence="3 4" key="2">
    <citation type="submission" date="2018-11" db="EMBL/GenBank/DDBJ databases">
        <authorList>
            <consortium name="Pathogen Informatics"/>
        </authorList>
    </citation>
    <scope>NUCLEOTIDE SEQUENCE [LARGE SCALE GENOMIC DNA]</scope>
    <source>
        <strain evidence="3 4">MHpl1</strain>
    </source>
</reference>
<dbReference type="OrthoDB" id="10259545at2759"/>
<dbReference type="InterPro" id="IPR001216">
    <property type="entry name" value="P-phosphate_BS"/>
</dbReference>
<gene>
    <name evidence="3" type="ORF">HPLM_LOCUS21833</name>
</gene>
<accession>A0A0N4XBU9</accession>